<keyword evidence="5" id="KW-0732">Signal</keyword>
<dbReference type="InterPro" id="IPR000524">
    <property type="entry name" value="Tscrpt_reg_HTH_GntR"/>
</dbReference>
<reference evidence="7" key="1">
    <citation type="journal article" date="2019" name="Sci. Rep.">
        <title>Draft genome of Tanacetum cinerariifolium, the natural source of mosquito coil.</title>
        <authorList>
            <person name="Yamashiro T."/>
            <person name="Shiraishi A."/>
            <person name="Satake H."/>
            <person name="Nakayama K."/>
        </authorList>
    </citation>
    <scope>NUCLEOTIDE SEQUENCE</scope>
</reference>
<feature type="compositionally biased region" description="Basic residues" evidence="4">
    <location>
        <begin position="221"/>
        <end position="240"/>
    </location>
</feature>
<dbReference type="GO" id="GO:0003677">
    <property type="term" value="F:DNA binding"/>
    <property type="evidence" value="ECO:0007669"/>
    <property type="project" value="UniProtKB-KW"/>
</dbReference>
<feature type="region of interest" description="Disordered" evidence="4">
    <location>
        <begin position="163"/>
        <end position="240"/>
    </location>
</feature>
<dbReference type="GO" id="GO:0003700">
    <property type="term" value="F:DNA-binding transcription factor activity"/>
    <property type="evidence" value="ECO:0007669"/>
    <property type="project" value="InterPro"/>
</dbReference>
<feature type="region of interest" description="Disordered" evidence="4">
    <location>
        <begin position="3986"/>
        <end position="4061"/>
    </location>
</feature>
<feature type="compositionally biased region" description="Basic and acidic residues" evidence="4">
    <location>
        <begin position="3994"/>
        <end position="4004"/>
    </location>
</feature>
<feature type="region of interest" description="Disordered" evidence="4">
    <location>
        <begin position="465"/>
        <end position="486"/>
    </location>
</feature>
<feature type="region of interest" description="Disordered" evidence="4">
    <location>
        <begin position="2382"/>
        <end position="2469"/>
    </location>
</feature>
<feature type="region of interest" description="Disordered" evidence="4">
    <location>
        <begin position="388"/>
        <end position="446"/>
    </location>
</feature>
<feature type="compositionally biased region" description="Low complexity" evidence="4">
    <location>
        <begin position="2452"/>
        <end position="2469"/>
    </location>
</feature>
<feature type="region of interest" description="Disordered" evidence="4">
    <location>
        <begin position="2720"/>
        <end position="2749"/>
    </location>
</feature>
<feature type="region of interest" description="Disordered" evidence="4">
    <location>
        <begin position="3712"/>
        <end position="3957"/>
    </location>
</feature>
<dbReference type="PANTHER" id="PTHR38445">
    <property type="entry name" value="HTH-TYPE TRANSCRIPTIONAL REPRESSOR YTRA"/>
    <property type="match status" value="1"/>
</dbReference>
<evidence type="ECO:0000256" key="1">
    <source>
        <dbReference type="ARBA" id="ARBA00023015"/>
    </source>
</evidence>
<dbReference type="CDD" id="cd07377">
    <property type="entry name" value="WHTH_GntR"/>
    <property type="match status" value="1"/>
</dbReference>
<keyword evidence="2" id="KW-0238">DNA-binding</keyword>
<feature type="compositionally biased region" description="Basic residues" evidence="4">
    <location>
        <begin position="3855"/>
        <end position="3866"/>
    </location>
</feature>
<gene>
    <name evidence="7" type="ORF">Tci_000054</name>
</gene>
<evidence type="ECO:0000256" key="3">
    <source>
        <dbReference type="ARBA" id="ARBA00023163"/>
    </source>
</evidence>
<dbReference type="InterPro" id="IPR036390">
    <property type="entry name" value="WH_DNA-bd_sf"/>
</dbReference>
<protein>
    <recommendedName>
        <fullName evidence="6">HTH gntR-type domain-containing protein</fullName>
    </recommendedName>
</protein>
<dbReference type="SUPFAM" id="SSF46785">
    <property type="entry name" value="Winged helix' DNA-binding domain"/>
    <property type="match status" value="1"/>
</dbReference>
<feature type="compositionally biased region" description="Basic and acidic residues" evidence="4">
    <location>
        <begin position="3755"/>
        <end position="3779"/>
    </location>
</feature>
<feature type="compositionally biased region" description="Basic and acidic residues" evidence="4">
    <location>
        <begin position="183"/>
        <end position="196"/>
    </location>
</feature>
<feature type="compositionally biased region" description="Basic residues" evidence="4">
    <location>
        <begin position="3917"/>
        <end position="3933"/>
    </location>
</feature>
<feature type="signal peptide" evidence="5">
    <location>
        <begin position="1"/>
        <end position="21"/>
    </location>
</feature>
<feature type="compositionally biased region" description="Low complexity" evidence="4">
    <location>
        <begin position="2485"/>
        <end position="2498"/>
    </location>
</feature>
<keyword evidence="3" id="KW-0804">Transcription</keyword>
<feature type="region of interest" description="Disordered" evidence="4">
    <location>
        <begin position="3552"/>
        <end position="3588"/>
    </location>
</feature>
<keyword evidence="1" id="KW-0805">Transcription regulation</keyword>
<evidence type="ECO:0000313" key="7">
    <source>
        <dbReference type="EMBL" id="GEU28076.1"/>
    </source>
</evidence>
<feature type="compositionally biased region" description="Polar residues" evidence="4">
    <location>
        <begin position="3575"/>
        <end position="3584"/>
    </location>
</feature>
<dbReference type="PROSITE" id="PS50949">
    <property type="entry name" value="HTH_GNTR"/>
    <property type="match status" value="1"/>
</dbReference>
<evidence type="ECO:0000256" key="5">
    <source>
        <dbReference type="SAM" id="SignalP"/>
    </source>
</evidence>
<feature type="region of interest" description="Disordered" evidence="4">
    <location>
        <begin position="4160"/>
        <end position="4181"/>
    </location>
</feature>
<comment type="caution">
    <text evidence="7">The sequence shown here is derived from an EMBL/GenBank/DDBJ whole genome shotgun (WGS) entry which is preliminary data.</text>
</comment>
<feature type="region of interest" description="Disordered" evidence="4">
    <location>
        <begin position="2674"/>
        <end position="2704"/>
    </location>
</feature>
<feature type="compositionally biased region" description="Low complexity" evidence="4">
    <location>
        <begin position="2784"/>
        <end position="2797"/>
    </location>
</feature>
<evidence type="ECO:0000256" key="4">
    <source>
        <dbReference type="SAM" id="MobiDB-lite"/>
    </source>
</evidence>
<feature type="compositionally biased region" description="Gly residues" evidence="4">
    <location>
        <begin position="3731"/>
        <end position="3746"/>
    </location>
</feature>
<name>A0A699GLG3_TANCI</name>
<organism evidence="7">
    <name type="scientific">Tanacetum cinerariifolium</name>
    <name type="common">Dalmatian daisy</name>
    <name type="synonym">Chrysanthemum cinerariifolium</name>
    <dbReference type="NCBI Taxonomy" id="118510"/>
    <lineage>
        <taxon>Eukaryota</taxon>
        <taxon>Viridiplantae</taxon>
        <taxon>Streptophyta</taxon>
        <taxon>Embryophyta</taxon>
        <taxon>Tracheophyta</taxon>
        <taxon>Spermatophyta</taxon>
        <taxon>Magnoliopsida</taxon>
        <taxon>eudicotyledons</taxon>
        <taxon>Gunneridae</taxon>
        <taxon>Pentapetalae</taxon>
        <taxon>asterids</taxon>
        <taxon>campanulids</taxon>
        <taxon>Asterales</taxon>
        <taxon>Asteraceae</taxon>
        <taxon>Asteroideae</taxon>
        <taxon>Anthemideae</taxon>
        <taxon>Anthemidinae</taxon>
        <taxon>Tanacetum</taxon>
    </lineage>
</organism>
<dbReference type="EMBL" id="BKCJ010000001">
    <property type="protein sequence ID" value="GEU28076.1"/>
    <property type="molecule type" value="Genomic_DNA"/>
</dbReference>
<dbReference type="SMART" id="SM00345">
    <property type="entry name" value="HTH_GNTR"/>
    <property type="match status" value="1"/>
</dbReference>
<accession>A0A699GLG3</accession>
<feature type="region of interest" description="Disordered" evidence="4">
    <location>
        <begin position="2548"/>
        <end position="2626"/>
    </location>
</feature>
<dbReference type="InterPro" id="IPR036388">
    <property type="entry name" value="WH-like_DNA-bd_sf"/>
</dbReference>
<feature type="region of interest" description="Disordered" evidence="4">
    <location>
        <begin position="1601"/>
        <end position="1621"/>
    </location>
</feature>
<feature type="compositionally biased region" description="Basic and acidic residues" evidence="4">
    <location>
        <begin position="2770"/>
        <end position="2783"/>
    </location>
</feature>
<dbReference type="Gene3D" id="1.10.10.10">
    <property type="entry name" value="Winged helix-like DNA-binding domain superfamily/Winged helix DNA-binding domain"/>
    <property type="match status" value="1"/>
</dbReference>
<feature type="compositionally biased region" description="Basic and acidic residues" evidence="4">
    <location>
        <begin position="1611"/>
        <end position="1620"/>
    </location>
</feature>
<feature type="region of interest" description="Disordered" evidence="4">
    <location>
        <begin position="2485"/>
        <end position="2506"/>
    </location>
</feature>
<evidence type="ECO:0000259" key="6">
    <source>
        <dbReference type="PROSITE" id="PS50949"/>
    </source>
</evidence>
<feature type="compositionally biased region" description="Basic residues" evidence="4">
    <location>
        <begin position="3066"/>
        <end position="3088"/>
    </location>
</feature>
<sequence>MVVMLVSCLLVTSWVNRRADGRHGFPLHHDPVHHGGDGNANKPRVGIDRFKTIAHVRERRRECGIEKAGDIGHDADDERRQRRHVPAAVIRILAAFAVQLRHIEFRLAHQVVVDDQDAGNRAQQRRVADQPREHIALGRFQYLPRHHDDGNRRRQVTAGAVGDALGGEGRKIVGRSHQVGGQVDRHRVDQQDDQRHQHGHAGHAAGQVHGIPDRLAVQDHRGRRHDHGHHRQQRHGHRQAHGLAHDLVALGFGKARKVGNVQCQRGPEAHHGGQRRPEHGPELARLFAAGDKLRWRRQQVAEAARLVVHPRQQHEADQDFQRRGIGFQLADRFHAVHDVVQLNGPESQKAQQLRSVDAQHRELVAADLTAHQHTEQGVDHLAAEPGLDAVPAAGHDGAHQRGQLGAGRAERRARQHRVRDAELGARVADQQHRQQHDGVGEEDREHRLPAGHAAFDQAGRQRVRRDAHHHAHPQRGKVVPAPRALRGGGGRQVFVPQLRAGGKFSTRVIHGTVSKALHRTGDLAQIAAHALFLDHLVGAAAGGVDELADRLVRRVFARHVAAAALDAVVLVDLGDDLVIHVQVFPVGGVGHRLAHEVADLVIALLLHPARQAVLHLFDDAKAMQHGGRAHLHAARTERHELGRVAPVADAADAGNGQAARGRIAGDFRHHVERNRLDGRAAVTAVGTGATDDRKGHHLVEVQVRDRVDGVDQRDRVRAACLGRARRRAHVGDVGRELDDHRQPAVGLAPARDHFHVFRHLAHGRAHAPFRHAVRAAEIELDAVGARRFHERQDVSPQFFFARQHQRDNDHAVRPVLLDLRDFAQGRVARRHVDGGRIFTQCFPHHAAPPGFEGTHHVIGLVGRRRGRQPERINGFDAAKFDAQIGPHCAHYAASMFVRLMSWWIACAASLPCWTACTRIADAGHVHALADGLEDGVGGDLERLAGARQTAADVRGALEAHAAHAARVVQQHLLRLRPRAHAHEVFPGDVLFVAGGAHGLETAAVHQRDFFRAQALDLHRHVDGGVAGADDDGPRRQRQGGQIVGLAQLRDVVDSGQQSRRIFTGKTELLAGAQAQAQEHGVVLRVQILQLQVVAQALAVTDVDAADLQQEVHFLLREVIGQLVFGDAVFVEATRFFLRLEHHHVVAQHGQAVRARQACRSGAHHRDGFTGGCSARKRVRGERHIVDRVALQQADFHRLPFRIVIAHADVFAQDFGGTHARAAATENILLEDAGGCAVDVFFVNVADEAGDVDAGGADARARCVVAVQAPRAFNRGLARIERRRQRCLVNDCLRTKLKRALLHLGECKFRASGGGIGPALHHRFMARIKTHAFRSVCMMVAEQAALPAAETVKGHRHRQRHVHAHHAYLDLPHEFARGAAVARVDRHAVAVLVGVDQLHRAAHVGQAHHAQDGAENFFLVDGHGGRDVIEQGPANKEAVLAAGHHVVAAIDDQCRALLHAFADQFLDTLLGGAGHDGPHFGIRRHAVAHFQCSRALCQCIDDLVAGVAHRHHHRDGHAALAGRAECCAHQGVHRHVHVGVGHYDHVILGAAQSLHALARRAAARINVFGNRRAADKAQGLDGPMIEQRIDGQLVALHDVEHAREHPHRHHHREVERRDAGHHAQRLAHRPGVDAARNLLGEFAFQHLRNTDCKLHHLDAARHFALGVGKGLAVFQRDDGREVIDVLLAQLQVLEQHSRARERRRGGPGGKGCFGGAHGDVHFLAAGQRHAGNRFAQCRVEDVCITTAGRVQPGAVDEMGDGVEGIEGAHVVRRRQGDDVARHADQHAVSECLLERIERARTGLARNGRQLDAGHQADAADVDHVRQSLERMHGVGPVFHHAGRVAEDVLFLEHFQRGQRGGARHRVARIRVTVEELDAGRRIHERIVDMRFAEHGAHGNGAVGQAFGRRHQVRLHVEIVGGKRRGQTSETGDHFVEDQQDAVLGAQFAQPFQVALGRHQHAGGSGHRLHDHGRDGGCVVQRDDAFQFVGQLEAVFRFAARVRVLVQVVGVRQVVHARQHHAVRLAVAGDAAHRDAAEAHPVVAPFAADQARAASLAARAVVRERHLERGVHGLGTGVGIEHVAEAVVGVVHQLVGQLEGGRVAHLEGGCEIELAHHVAHGGNDLWLGVAARHAPQAGRAVEDGVAVDILVIHAFGRNQQARIGFEIAVIGKRHPEGRHRRTRLRCGAGLSHAHLLEQAVKHSNRSGGKNSTVLLWVETESTMDAENVVIDQTDCAADWPVLAIERSKKGSLVDQIVNAIAAMVGRRELRIGTRMPSVRQFAKCNGISTFTVVESYDRLVTLGLLMSRRGSGYFVARQDLPAALTPTALHTMPTAIDALTPDLYSGVSEALAAGVGWLPPEWYGDDTVLDAVHPADARGDACVRPDPAHPHPPRRHGVRGRPGLQQPAFADPSPRLHRGGHRARRERHRYRAAGAPGSPHAAQAHVRQHGAAKPAGHVPVGSPGPPAAGTGRAVRLLAGGRRYLPRAGAARRSVAGSDGRPAPRDPRGQLFQDAVAGAARGLDLRFELAAARAAAHQDAGGADDVRDQRAGRVPRHQRPAVQAHGGQADRPTGRGPRAHHREPAQRGHGTAGPAARRHVRLGRVAGSSHAAAPGLERQDHRRRRAQGRHPAVAVRFFHAAPARIGMVPLQRRLQQPPRFAGLPAIDPFRLKETPCLPSKPCRNRPPASSAGRVDCRRGGQRRPVQAKPDVLLSHQAGLVRTGARRRAGRLAGTDGPPGRSRPGTARGAARVRAGQAEILTRAAVGVARVCDGGDQRRPGVRRADPAPRGAAAAQGYRGVRAVDRGRQDRAGQRDPPAVRYLGHDAVLRGLRAPDGAGVEPQAAHQKGLRRCRAPHRRHGACRNQRATGIRMPEQRRQYERTPRRCNAAMEVLSGAPTAAGDEAQQTQPCQQHGAGIGFRHGRSQVQAFHLGGREVVVGVDLHCRIPVAHHDIAVDDATAAGHAGVGRQHVGREAGGDLERRRVGKVEQHVVAVERLVAAREIGAAAAEVDDQRGAGRHVGEVVVAAGIEPAGVQVDHFDLAVGAGHVDAAPLLLGLGGGVEGSERLRRPGQRRRQRGHVDRRRARRHGRRQRAALIEPGRAAHVGGAVGHRAAGKRQVAAHDQRVAAKRVHVVGVDRVIGEGHIAPGQDRAFDVGTGSLEIVERKDIGAAQVDLEHACLRAADGGNGQGGSSDGFQHGHMIFTYRATCAHRPELRLTLLAAAGHEAQQAEAGQQHGIGFRFRHGGRQAAAERLQVHFAVLVEGLGVHAAFHVGAAHVAEGAVGHQDLAAEGAAHGHAVGAVEVPDQRAAQADGLVEVGRQAQHLVVGVEHNRGGVGQVERQVGGGGREDLGVELGQVEDQQAVGVAGAAEGDLVVVVAERDLGACRTRQRRQLGAHIVHHVGEVGGGDSSAGAVHQRRGGGQRPVVVGAVRQAGRVGVAIEVDAAGSARHPGVAVKAGAGGVAAHVGLALVHAQAGGAAAHDGAETVHVHVLAAVGVDRTDHGQAGVARRCRLRCVLDEVAALQVAADIGAAVHVRGRYQVAGRDHVELLEHLVGSQGGGGGGMRGAGKQGGGSEGDTVTPSQTLDGDQHEQLLPPYRQRLRRNGAGFFTRGALRRPYHPPHVHARPARLRAGAGVYHQHPAAGADAVCPVPGRQAAAVRVRRRRPPARHRARDRRPHRHPVVALFRLAGAGGMAQADDHLAAGADLRLDAVRPPRADRRLHHAVVRPEGAGTAPGGSAHGRAAGAGGAAFSVQHAGPDRPVDRDRSAPGRAHPPEPDRLPARNAAADARPRRRHAGPADRDVARLSRHHAGAHAQPAGRVDRRPARHAERHLPRDDAADPDRERHQARAGTEDRRRPHRSPRQRGRPHAAGGRDRRRHRLQHPRRRRPGTVQRARAAAHPVRRARPAGDRAAQPPARRLARPRHRGRSGQRHRGRGDGRPAPARHRVPRYPHAGPVRHRGCAPAVQALPPGVRHRLRPVCDRGVRAGRAGLPDETGGRRAPENHVRAPAAAGGPSAGRYRTAADPAAGAARRQRRQGCAAGLPALDPGRGGHQPAHDQHARSAVFPGRRKIHAGADRAVGSVDTQAAQGACRRTRPRRILAHPPLDAGAGGRHRGSHARPARTADGAPARLPATARSQSRPYAPVPANFHYPLRRNHDQHPQAHAVHRRAVPAVPRRAGRHQMAQRYLRLRTPARGAQRRRHHCPCPAHVRQRHDHAQFRVQYRVRPADEAAGRGGPVRHAKHLPGRQRCRPRVWPRAGVRRGRATGDQG</sequence>
<feature type="compositionally biased region" description="Gly residues" evidence="4">
    <location>
        <begin position="3554"/>
        <end position="3573"/>
    </location>
</feature>
<feature type="chain" id="PRO_5025598509" description="HTH gntR-type domain-containing protein" evidence="5">
    <location>
        <begin position="22"/>
        <end position="4269"/>
    </location>
</feature>
<feature type="compositionally biased region" description="Basic and acidic residues" evidence="4">
    <location>
        <begin position="408"/>
        <end position="446"/>
    </location>
</feature>
<feature type="compositionally biased region" description="Basic and acidic residues" evidence="4">
    <location>
        <begin position="2798"/>
        <end position="2810"/>
    </location>
</feature>
<feature type="compositionally biased region" description="Basic residues" evidence="4">
    <location>
        <begin position="2413"/>
        <end position="2429"/>
    </location>
</feature>
<proteinExistence type="predicted"/>
<feature type="compositionally biased region" description="Basic residues" evidence="4">
    <location>
        <begin position="465"/>
        <end position="475"/>
    </location>
</feature>
<feature type="region of interest" description="Disordered" evidence="4">
    <location>
        <begin position="2770"/>
        <end position="2815"/>
    </location>
</feature>
<feature type="compositionally biased region" description="Basic and acidic residues" evidence="4">
    <location>
        <begin position="3818"/>
        <end position="3854"/>
    </location>
</feature>
<feature type="compositionally biased region" description="Low complexity" evidence="4">
    <location>
        <begin position="4006"/>
        <end position="4040"/>
    </location>
</feature>
<feature type="region of interest" description="Disordered" evidence="4">
    <location>
        <begin position="4073"/>
        <end position="4143"/>
    </location>
</feature>
<feature type="compositionally biased region" description="Basic residues" evidence="4">
    <location>
        <begin position="4110"/>
        <end position="4119"/>
    </location>
</feature>
<dbReference type="Pfam" id="PF00392">
    <property type="entry name" value="GntR"/>
    <property type="match status" value="1"/>
</dbReference>
<dbReference type="PANTHER" id="PTHR38445:SF9">
    <property type="entry name" value="HTH-TYPE TRANSCRIPTIONAL REPRESSOR YTRA"/>
    <property type="match status" value="1"/>
</dbReference>
<feature type="compositionally biased region" description="Basic residues" evidence="4">
    <location>
        <begin position="3941"/>
        <end position="3957"/>
    </location>
</feature>
<feature type="domain" description="HTH gntR-type" evidence="6">
    <location>
        <begin position="2248"/>
        <end position="2316"/>
    </location>
</feature>
<feature type="compositionally biased region" description="Basic residues" evidence="4">
    <location>
        <begin position="3873"/>
        <end position="3887"/>
    </location>
</feature>
<evidence type="ECO:0000256" key="2">
    <source>
        <dbReference type="ARBA" id="ARBA00023125"/>
    </source>
</evidence>
<feature type="region of interest" description="Disordered" evidence="4">
    <location>
        <begin position="3061"/>
        <end position="3088"/>
    </location>
</feature>